<dbReference type="EMBL" id="CADCVN010000042">
    <property type="protein sequence ID" value="CAA9467019.1"/>
    <property type="molecule type" value="Genomic_DNA"/>
</dbReference>
<evidence type="ECO:0000313" key="1">
    <source>
        <dbReference type="EMBL" id="CAA9467019.1"/>
    </source>
</evidence>
<sequence>VETVTKELFHFFATRKFLYFNYIAVLMPERYNIIQVYQL</sequence>
<feature type="non-terminal residue" evidence="1">
    <location>
        <position position="1"/>
    </location>
</feature>
<proteinExistence type="predicted"/>
<organism evidence="1">
    <name type="scientific">uncultured Segetibacter sp</name>
    <dbReference type="NCBI Taxonomy" id="481133"/>
    <lineage>
        <taxon>Bacteria</taxon>
        <taxon>Pseudomonadati</taxon>
        <taxon>Bacteroidota</taxon>
        <taxon>Chitinophagia</taxon>
        <taxon>Chitinophagales</taxon>
        <taxon>Chitinophagaceae</taxon>
        <taxon>Segetibacter</taxon>
        <taxon>environmental samples</taxon>
    </lineage>
</organism>
<protein>
    <submittedName>
        <fullName evidence="1">Uncharacterized protein</fullName>
    </submittedName>
</protein>
<gene>
    <name evidence="1" type="ORF">AVDCRST_MAG96-106</name>
</gene>
<name>A0A6J4RBX0_9BACT</name>
<dbReference type="AlphaFoldDB" id="A0A6J4RBX0"/>
<accession>A0A6J4RBX0</accession>
<reference evidence="1" key="1">
    <citation type="submission" date="2020-02" db="EMBL/GenBank/DDBJ databases">
        <authorList>
            <person name="Meier V. D."/>
        </authorList>
    </citation>
    <scope>NUCLEOTIDE SEQUENCE</scope>
    <source>
        <strain evidence="1">AVDCRST_MAG96</strain>
    </source>
</reference>